<organism evidence="2 3">
    <name type="scientific">Verticillium longisporum</name>
    <name type="common">Verticillium dahliae var. longisporum</name>
    <dbReference type="NCBI Taxonomy" id="100787"/>
    <lineage>
        <taxon>Eukaryota</taxon>
        <taxon>Fungi</taxon>
        <taxon>Dikarya</taxon>
        <taxon>Ascomycota</taxon>
        <taxon>Pezizomycotina</taxon>
        <taxon>Sordariomycetes</taxon>
        <taxon>Hypocreomycetidae</taxon>
        <taxon>Glomerellales</taxon>
        <taxon>Plectosphaerellaceae</taxon>
        <taxon>Verticillium</taxon>
    </lineage>
</organism>
<evidence type="ECO:0000313" key="2">
    <source>
        <dbReference type="EMBL" id="CRK13542.1"/>
    </source>
</evidence>
<feature type="compositionally biased region" description="Low complexity" evidence="1">
    <location>
        <begin position="109"/>
        <end position="130"/>
    </location>
</feature>
<protein>
    <submittedName>
        <fullName evidence="2">Uncharacterized protein</fullName>
    </submittedName>
</protein>
<dbReference type="AlphaFoldDB" id="A0A0G4KUX0"/>
<reference evidence="3" key="1">
    <citation type="submission" date="2015-05" db="EMBL/GenBank/DDBJ databases">
        <authorList>
            <person name="Fogelqvist Johan"/>
        </authorList>
    </citation>
    <scope>NUCLEOTIDE SEQUENCE [LARGE SCALE GENOMIC DNA]</scope>
</reference>
<dbReference type="Proteomes" id="UP000045706">
    <property type="component" value="Unassembled WGS sequence"/>
</dbReference>
<feature type="compositionally biased region" description="Low complexity" evidence="1">
    <location>
        <begin position="85"/>
        <end position="101"/>
    </location>
</feature>
<dbReference type="EMBL" id="CVQI01004224">
    <property type="protein sequence ID" value="CRK13542.1"/>
    <property type="molecule type" value="Genomic_DNA"/>
</dbReference>
<name>A0A0G4KUX0_VERLO</name>
<gene>
    <name evidence="2" type="ORF">BN1723_010087</name>
</gene>
<feature type="compositionally biased region" description="Low complexity" evidence="1">
    <location>
        <begin position="65"/>
        <end position="78"/>
    </location>
</feature>
<feature type="compositionally biased region" description="Pro residues" evidence="1">
    <location>
        <begin position="131"/>
        <end position="146"/>
    </location>
</feature>
<accession>A0A0G4KUX0</accession>
<sequence length="183" mass="18758">MAGQPGQRAYLTGGTYGEPSPVDDADGQHGTYAPLGRSIPGADDYLPRTYGDVSGYKIPGPALWTGGASAPAPTTPMTPGGGNGTEPAVPVTPTAPAEEVPSTPVTPIESSAPAPVESSAPAPVATEAPVTPEPTTPEAPTTPAPTTPDDVLPENFTLKTFIDWLSQYLPEGNARRHARDMMN</sequence>
<proteinExistence type="predicted"/>
<feature type="region of interest" description="Disordered" evidence="1">
    <location>
        <begin position="1"/>
        <end position="154"/>
    </location>
</feature>
<evidence type="ECO:0000313" key="3">
    <source>
        <dbReference type="Proteomes" id="UP000045706"/>
    </source>
</evidence>
<evidence type="ECO:0000256" key="1">
    <source>
        <dbReference type="SAM" id="MobiDB-lite"/>
    </source>
</evidence>